<reference evidence="1 2" key="1">
    <citation type="journal article" date="2019" name="Sci. Rep.">
        <title>Orb-weaving spider Araneus ventricosus genome elucidates the spidroin gene catalogue.</title>
        <authorList>
            <person name="Kono N."/>
            <person name="Nakamura H."/>
            <person name="Ohtoshi R."/>
            <person name="Moran D.A.P."/>
            <person name="Shinohara A."/>
            <person name="Yoshida Y."/>
            <person name="Fujiwara M."/>
            <person name="Mori M."/>
            <person name="Tomita M."/>
            <person name="Arakawa K."/>
        </authorList>
    </citation>
    <scope>NUCLEOTIDE SEQUENCE [LARGE SCALE GENOMIC DNA]</scope>
</reference>
<evidence type="ECO:0000313" key="2">
    <source>
        <dbReference type="Proteomes" id="UP000499080"/>
    </source>
</evidence>
<dbReference type="EMBL" id="BGPR01001122">
    <property type="protein sequence ID" value="GBM46076.1"/>
    <property type="molecule type" value="Genomic_DNA"/>
</dbReference>
<sequence>MYQFTVSGHGHYATPNPPRTLLGTDLRKGLHYGWSKVGGGSQDIGRVHLCIYLNGLSRCPKTKRRLEVDTHFRLLLAEAVHGSHVKKLFQR</sequence>
<gene>
    <name evidence="1" type="ORF">AVEN_109659_1</name>
</gene>
<protein>
    <submittedName>
        <fullName evidence="1">Uncharacterized protein</fullName>
    </submittedName>
</protein>
<keyword evidence="2" id="KW-1185">Reference proteome</keyword>
<accession>A0A4Y2FZY9</accession>
<dbReference type="AlphaFoldDB" id="A0A4Y2FZY9"/>
<name>A0A4Y2FZY9_ARAVE</name>
<evidence type="ECO:0000313" key="1">
    <source>
        <dbReference type="EMBL" id="GBM46076.1"/>
    </source>
</evidence>
<proteinExistence type="predicted"/>
<organism evidence="1 2">
    <name type="scientific">Araneus ventricosus</name>
    <name type="common">Orbweaver spider</name>
    <name type="synonym">Epeira ventricosa</name>
    <dbReference type="NCBI Taxonomy" id="182803"/>
    <lineage>
        <taxon>Eukaryota</taxon>
        <taxon>Metazoa</taxon>
        <taxon>Ecdysozoa</taxon>
        <taxon>Arthropoda</taxon>
        <taxon>Chelicerata</taxon>
        <taxon>Arachnida</taxon>
        <taxon>Araneae</taxon>
        <taxon>Araneomorphae</taxon>
        <taxon>Entelegynae</taxon>
        <taxon>Araneoidea</taxon>
        <taxon>Araneidae</taxon>
        <taxon>Araneus</taxon>
    </lineage>
</organism>
<dbReference type="Proteomes" id="UP000499080">
    <property type="component" value="Unassembled WGS sequence"/>
</dbReference>
<comment type="caution">
    <text evidence="1">The sequence shown here is derived from an EMBL/GenBank/DDBJ whole genome shotgun (WGS) entry which is preliminary data.</text>
</comment>